<feature type="region of interest" description="Disordered" evidence="1">
    <location>
        <begin position="346"/>
        <end position="366"/>
    </location>
</feature>
<feature type="region of interest" description="Disordered" evidence="1">
    <location>
        <begin position="1257"/>
        <end position="1336"/>
    </location>
</feature>
<evidence type="ECO:0000259" key="2">
    <source>
        <dbReference type="PROSITE" id="PS50086"/>
    </source>
</evidence>
<proteinExistence type="predicted"/>
<evidence type="ECO:0000313" key="4">
    <source>
        <dbReference type="Proteomes" id="UP000245946"/>
    </source>
</evidence>
<feature type="region of interest" description="Disordered" evidence="1">
    <location>
        <begin position="629"/>
        <end position="652"/>
    </location>
</feature>
<dbReference type="EMBL" id="KZ819299">
    <property type="protein sequence ID" value="PWN96440.1"/>
    <property type="molecule type" value="Genomic_DNA"/>
</dbReference>
<dbReference type="InterPro" id="IPR035969">
    <property type="entry name" value="Rab-GAP_TBC_sf"/>
</dbReference>
<evidence type="ECO:0000256" key="1">
    <source>
        <dbReference type="SAM" id="MobiDB-lite"/>
    </source>
</evidence>
<dbReference type="PANTHER" id="PTHR22957">
    <property type="entry name" value="TBC1 DOMAIN FAMILY MEMBER GTPASE-ACTIVATING PROTEIN"/>
    <property type="match status" value="1"/>
</dbReference>
<keyword evidence="4" id="KW-1185">Reference proteome</keyword>
<dbReference type="SUPFAM" id="SSF47923">
    <property type="entry name" value="Ypt/Rab-GAP domain of gyp1p"/>
    <property type="match status" value="3"/>
</dbReference>
<reference evidence="3 4" key="1">
    <citation type="journal article" date="2018" name="Mol. Biol. Evol.">
        <title>Broad Genomic Sampling Reveals a Smut Pathogenic Ancestry of the Fungal Clade Ustilaginomycotina.</title>
        <authorList>
            <person name="Kijpornyongpan T."/>
            <person name="Mondo S.J."/>
            <person name="Barry K."/>
            <person name="Sandor L."/>
            <person name="Lee J."/>
            <person name="Lipzen A."/>
            <person name="Pangilinan J."/>
            <person name="LaButti K."/>
            <person name="Hainaut M."/>
            <person name="Henrissat B."/>
            <person name="Grigoriev I.V."/>
            <person name="Spatafora J.W."/>
            <person name="Aime M.C."/>
        </authorList>
    </citation>
    <scope>NUCLEOTIDE SEQUENCE [LARGE SCALE GENOMIC DNA]</scope>
    <source>
        <strain evidence="3 4">MCA 4186</strain>
    </source>
</reference>
<dbReference type="RefSeq" id="XP_025596719.1">
    <property type="nucleotide sequence ID" value="XM_025745425.1"/>
</dbReference>
<feature type="compositionally biased region" description="Basic and acidic residues" evidence="1">
    <location>
        <begin position="876"/>
        <end position="888"/>
    </location>
</feature>
<dbReference type="InterPro" id="IPR000195">
    <property type="entry name" value="Rab-GAP-TBC_dom"/>
</dbReference>
<sequence>MPPPAGAAAAEQRQRQRAFAQLLDATDVLPGHAVADVYQLRQLCRQPGGVPADAPWLRAHAWRVLLAQLPPEKREWPAAMARSRAEYYSFVATTSESQEGPGAAGGTTPAERDALLEQIWRDLSRSRRNAFAFYRAPVPASYACPLAPEPEASSSTAQPVPRTKGRHALLERLRDINTDYALSLVAEDDPSATRPIIRTEAPSAEASAAAGPTGAPSVALRRQLSVDPAYESATSSPPIFLEPPSPQGRRGSNSGLSDASEGEVDFASADEGDSEGHRRALDQAAALLSGQRTALPAPLPIVDRQWHSLLRILFVYATLHPSTGYVQGMGETAFVLLYVLGTAGRAPQASSSSRDEPASAYRDHELDPPACHAEADAFWLFSNLLGQVRELYEFEGLDYDAAGLRVRNGLEQAMPVRPRTDLGGMATALLRTSLRLRWLDEELWRALSVSGLDPRLPYYSFRWLACLLSTELALPSMVQIWDALLAESSEPSEVSASPKIDFMIDLCCALLVSQRARLLAALLAPPENSDAFAEGMKVLQNFEEIEVAPVLEQANLFRQRRMAAPLTGDGPPETHQEAEARSSTNTVRQRAADTLRGWTQAASGPSAPKWLASARTSMRSVSAPLASAPAALSSLPPPPSAIDEEGSEPALSPLRNTRSALTRYAEAFQSSDAAATLSKASTNWTAKAMATWSASPRSRDASPATETPPASARSLAGLGSSFFRARSVSNSTAASASSPVLGPSSTIHPALRWSREMPHLPVPNVLDSPAGREDYTWTGSLGRNFSPSSPSLHGVDSPADSPSLAPSSRFQNLPSLASSPSAQARGASRNAGPKPLLLTRSARPPREGSSPGEHLSEPSSRKVSSGPMASASPRGAADRAARMARRDSAYSSSVASGYSSRPTSDAGDDYASRLAEPDDPLDSLPPLPSLLAGRSVPMPAGMPSSAPPLGYQGSGNGTAPASAFARLRAVNGADHAPQALPSRMSDTGSVSSDGRPRSERADSRAEAVMPAQLAFGDASSSADAPLVAASTLMRPRATRRRESNSSQAGSGSVTIASTATFADGSTEDEAESSMRSTQRLSSRSSVTSASSRRRSSGRGADADGPRPLSLHSTGEEVPSLRRKYTLEDAPVPASVSEEPEVLSPEWSDSMPLPSPTYAPGDAPPPSRSSIVRSKRAYSGVKSRRQSSETTNANGATRTTSRSSLRSRRRSSGGLLGASMAANGALASDFDAYHPPPSPGVHAGETVSAAELFDALAVSQPTTPGEDAAAKPASNARSSKDALSLRNMPAHHMATDASDEETFGAPQLHAYPQDGTQTPGAAMEAIGSALFRGTLED</sequence>
<dbReference type="GO" id="GO:0005096">
    <property type="term" value="F:GTPase activator activity"/>
    <property type="evidence" value="ECO:0007669"/>
    <property type="project" value="TreeGrafter"/>
</dbReference>
<dbReference type="GeneID" id="37272969"/>
<dbReference type="STRING" id="58919.A0A316Z3W8"/>
<feature type="region of interest" description="Disordered" evidence="1">
    <location>
        <begin position="788"/>
        <end position="1216"/>
    </location>
</feature>
<feature type="region of interest" description="Disordered" evidence="1">
    <location>
        <begin position="691"/>
        <end position="713"/>
    </location>
</feature>
<dbReference type="OrthoDB" id="29853at2759"/>
<dbReference type="GO" id="GO:0006886">
    <property type="term" value="P:intracellular protein transport"/>
    <property type="evidence" value="ECO:0007669"/>
    <property type="project" value="TreeGrafter"/>
</dbReference>
<feature type="compositionally biased region" description="Basic and acidic residues" evidence="1">
    <location>
        <begin position="353"/>
        <end position="366"/>
    </location>
</feature>
<feature type="domain" description="Rab-GAP TBC" evidence="2">
    <location>
        <begin position="52"/>
        <end position="488"/>
    </location>
</feature>
<feature type="region of interest" description="Disordered" evidence="1">
    <location>
        <begin position="229"/>
        <end position="277"/>
    </location>
</feature>
<feature type="compositionally biased region" description="Low complexity" evidence="1">
    <location>
        <begin position="1194"/>
        <end position="1203"/>
    </location>
</feature>
<dbReference type="Gene3D" id="1.10.472.80">
    <property type="entry name" value="Ypt/Rab-GAP domain of gyp1p, domain 3"/>
    <property type="match status" value="1"/>
</dbReference>
<feature type="compositionally biased region" description="Low complexity" evidence="1">
    <location>
        <begin position="889"/>
        <end position="900"/>
    </location>
</feature>
<feature type="compositionally biased region" description="Low complexity" evidence="1">
    <location>
        <begin position="796"/>
        <end position="822"/>
    </location>
</feature>
<feature type="compositionally biased region" description="Polar residues" evidence="1">
    <location>
        <begin position="1044"/>
        <end position="1060"/>
    </location>
</feature>
<feature type="compositionally biased region" description="Low complexity" evidence="1">
    <location>
        <begin position="693"/>
        <end position="713"/>
    </location>
</feature>
<feature type="compositionally biased region" description="Low complexity" evidence="1">
    <location>
        <begin position="1073"/>
        <end position="1090"/>
    </location>
</feature>
<name>A0A316Z3W8_9BASI</name>
<dbReference type="PANTHER" id="PTHR22957:SF27">
    <property type="entry name" value="TBC1 DOMAIN FAMILY MEMBER 13"/>
    <property type="match status" value="1"/>
</dbReference>
<dbReference type="Pfam" id="PF00566">
    <property type="entry name" value="RabGAP-TBC"/>
    <property type="match status" value="1"/>
</dbReference>
<evidence type="ECO:0000313" key="3">
    <source>
        <dbReference type="EMBL" id="PWN96440.1"/>
    </source>
</evidence>
<dbReference type="PROSITE" id="PS50086">
    <property type="entry name" value="TBC_RABGAP"/>
    <property type="match status" value="1"/>
</dbReference>
<dbReference type="SMART" id="SM00164">
    <property type="entry name" value="TBC"/>
    <property type="match status" value="1"/>
</dbReference>
<dbReference type="Proteomes" id="UP000245946">
    <property type="component" value="Unassembled WGS sequence"/>
</dbReference>
<feature type="region of interest" description="Disordered" evidence="1">
    <location>
        <begin position="564"/>
        <end position="591"/>
    </location>
</feature>
<gene>
    <name evidence="3" type="ORF">FA09DRAFT_362006</name>
</gene>
<feature type="compositionally biased region" description="Low complexity" evidence="1">
    <location>
        <begin position="937"/>
        <end position="950"/>
    </location>
</feature>
<dbReference type="Gene3D" id="1.10.8.270">
    <property type="entry name" value="putative rabgap domain of human tbc1 domain family member 14 like domains"/>
    <property type="match status" value="1"/>
</dbReference>
<feature type="compositionally biased region" description="Low complexity" evidence="1">
    <location>
        <begin position="1130"/>
        <end position="1147"/>
    </location>
</feature>
<protein>
    <recommendedName>
        <fullName evidence="2">Rab-GAP TBC domain-containing protein</fullName>
    </recommendedName>
</protein>
<feature type="compositionally biased region" description="Acidic residues" evidence="1">
    <location>
        <begin position="260"/>
        <end position="273"/>
    </location>
</feature>
<organism evidence="3 4">
    <name type="scientific">Tilletiopsis washingtonensis</name>
    <dbReference type="NCBI Taxonomy" id="58919"/>
    <lineage>
        <taxon>Eukaryota</taxon>
        <taxon>Fungi</taxon>
        <taxon>Dikarya</taxon>
        <taxon>Basidiomycota</taxon>
        <taxon>Ustilaginomycotina</taxon>
        <taxon>Exobasidiomycetes</taxon>
        <taxon>Entylomatales</taxon>
        <taxon>Entylomatales incertae sedis</taxon>
        <taxon>Tilletiopsis</taxon>
    </lineage>
</organism>
<feature type="compositionally biased region" description="Basic and acidic residues" evidence="1">
    <location>
        <begin position="994"/>
        <end position="1005"/>
    </location>
</feature>
<feature type="compositionally biased region" description="Pro residues" evidence="1">
    <location>
        <begin position="1152"/>
        <end position="1166"/>
    </location>
</feature>
<accession>A0A316Z3W8</accession>